<evidence type="ECO:0000259" key="2">
    <source>
        <dbReference type="Pfam" id="PF17184"/>
    </source>
</evidence>
<feature type="compositionally biased region" description="Pro residues" evidence="1">
    <location>
        <begin position="156"/>
        <end position="169"/>
    </location>
</feature>
<dbReference type="Pfam" id="PF17184">
    <property type="entry name" value="Rit1_C"/>
    <property type="match status" value="1"/>
</dbReference>
<dbReference type="PANTHER" id="PTHR31811">
    <property type="entry name" value="TRNA A64-2'-O-RIBOSYLPHOSPHATE TRANSFERASE"/>
    <property type="match status" value="1"/>
</dbReference>
<dbReference type="InterPro" id="IPR033449">
    <property type="entry name" value="Rit1_N"/>
</dbReference>
<feature type="domain" description="Rit1 N-terminal" evidence="2">
    <location>
        <begin position="26"/>
        <end position="148"/>
    </location>
</feature>
<dbReference type="GO" id="GO:0005737">
    <property type="term" value="C:cytoplasm"/>
    <property type="evidence" value="ECO:0007669"/>
    <property type="project" value="TreeGrafter"/>
</dbReference>
<evidence type="ECO:0000313" key="3">
    <source>
        <dbReference type="EMBL" id="RSM15233.1"/>
    </source>
</evidence>
<sequence>MPDPLFSDLILPQREQPSMSQLMASLKRTTLTIHNRLTSIRTDSEFVREVSLAYGTRPLVANERCGSWYVPPARKEGSAYFKSTDGHERAWKFSTRRLNMHLVELIEKNDGIIIVDSTRRGKRMPDAISSTIPIWCTVLNLTLLPSNPSSSRLFLPPHPPSNNPRPNLSPHPGVCSLSQGPQPRSSNLSDKTSTSCVGYPRFFSPS</sequence>
<dbReference type="GO" id="GO:0019988">
    <property type="term" value="P:charged-tRNA amino acid modification"/>
    <property type="evidence" value="ECO:0007669"/>
    <property type="project" value="InterPro"/>
</dbReference>
<dbReference type="GO" id="GO:0043399">
    <property type="term" value="F:tRNA adenosine(64)-2'-O-ribosylphosphate transferase activity"/>
    <property type="evidence" value="ECO:0007669"/>
    <property type="project" value="InterPro"/>
</dbReference>
<reference evidence="3 4" key="1">
    <citation type="submission" date="2017-06" db="EMBL/GenBank/DDBJ databases">
        <title>Comparative genomic analysis of Ambrosia Fusariam Clade fungi.</title>
        <authorList>
            <person name="Stajich J.E."/>
            <person name="Carrillo J."/>
            <person name="Kijimoto T."/>
            <person name="Eskalen A."/>
            <person name="O'Donnell K."/>
            <person name="Kasson M."/>
        </authorList>
    </citation>
    <scope>NUCLEOTIDE SEQUENCE [LARGE SCALE GENOMIC DNA]</scope>
    <source>
        <strain evidence="3 4">NRRL62579</strain>
    </source>
</reference>
<dbReference type="AlphaFoldDB" id="A0A428ULW7"/>
<keyword evidence="4" id="KW-1185">Reference proteome</keyword>
<dbReference type="InterPro" id="IPR007306">
    <property type="entry name" value="Rit1"/>
</dbReference>
<evidence type="ECO:0000313" key="4">
    <source>
        <dbReference type="Proteomes" id="UP000287144"/>
    </source>
</evidence>
<comment type="caution">
    <text evidence="3">The sequence shown here is derived from an EMBL/GenBank/DDBJ whole genome shotgun (WGS) entry which is preliminary data.</text>
</comment>
<accession>A0A428ULW7</accession>
<proteinExistence type="predicted"/>
<name>A0A428ULW7_9HYPO</name>
<evidence type="ECO:0000256" key="1">
    <source>
        <dbReference type="SAM" id="MobiDB-lite"/>
    </source>
</evidence>
<dbReference type="Proteomes" id="UP000287144">
    <property type="component" value="Unassembled WGS sequence"/>
</dbReference>
<organism evidence="3 4">
    <name type="scientific">Fusarium oligoseptatum</name>
    <dbReference type="NCBI Taxonomy" id="2604345"/>
    <lineage>
        <taxon>Eukaryota</taxon>
        <taxon>Fungi</taxon>
        <taxon>Dikarya</taxon>
        <taxon>Ascomycota</taxon>
        <taxon>Pezizomycotina</taxon>
        <taxon>Sordariomycetes</taxon>
        <taxon>Hypocreomycetidae</taxon>
        <taxon>Hypocreales</taxon>
        <taxon>Nectriaceae</taxon>
        <taxon>Fusarium</taxon>
        <taxon>Fusarium solani species complex</taxon>
    </lineage>
</organism>
<dbReference type="EMBL" id="NKCK01000004">
    <property type="protein sequence ID" value="RSM15233.1"/>
    <property type="molecule type" value="Genomic_DNA"/>
</dbReference>
<dbReference type="STRING" id="1325735.A0A428ULW7"/>
<protein>
    <recommendedName>
        <fullName evidence="2">Rit1 N-terminal domain-containing protein</fullName>
    </recommendedName>
</protein>
<feature type="compositionally biased region" description="Polar residues" evidence="1">
    <location>
        <begin position="176"/>
        <end position="196"/>
    </location>
</feature>
<dbReference type="PANTHER" id="PTHR31811:SF0">
    <property type="entry name" value="TRNA A64-2'-O-RIBOSYLPHOSPHATE TRANSFERASE"/>
    <property type="match status" value="1"/>
</dbReference>
<gene>
    <name evidence="3" type="ORF">CEP52_000820</name>
</gene>
<feature type="region of interest" description="Disordered" evidence="1">
    <location>
        <begin position="154"/>
        <end position="206"/>
    </location>
</feature>